<name>A0A0A1TZ83_ENTIV</name>
<dbReference type="EMBL" id="KB206902">
    <property type="protein sequence ID" value="ELP86895.1"/>
    <property type="molecule type" value="Genomic_DNA"/>
</dbReference>
<sequence>MCETLLLKKQNPLREFTLPAEIKYIDDENSQRKTPLYKRLPVLRKSRENRNNFTLQQTFCICLLSPFCKITLKKPSRRSSVTEQFFRIGNIYFADNSETEVNAFLKKRCDEMYATDVISGVPEKTAMRRYQNNKKIEMIHFLSDLVFFNGYNLTYSGKQGKITNTLENIDRAEWNGFSLKFDVIIPKLIEANHLLLEKVNHSEGDYIVDSKIFNGNFLYSA</sequence>
<organism evidence="1 2">
    <name type="scientific">Entamoeba invadens IP1</name>
    <dbReference type="NCBI Taxonomy" id="370355"/>
    <lineage>
        <taxon>Eukaryota</taxon>
        <taxon>Amoebozoa</taxon>
        <taxon>Evosea</taxon>
        <taxon>Archamoebae</taxon>
        <taxon>Mastigamoebida</taxon>
        <taxon>Entamoebidae</taxon>
        <taxon>Entamoeba</taxon>
    </lineage>
</organism>
<proteinExistence type="predicted"/>
<dbReference type="GeneID" id="14885877"/>
<dbReference type="KEGG" id="eiv:EIN_044530"/>
<reference evidence="1 2" key="1">
    <citation type="submission" date="2012-10" db="EMBL/GenBank/DDBJ databases">
        <authorList>
            <person name="Zafar N."/>
            <person name="Inman J."/>
            <person name="Hall N."/>
            <person name="Lorenzi H."/>
            <person name="Caler E."/>
        </authorList>
    </citation>
    <scope>NUCLEOTIDE SEQUENCE [LARGE SCALE GENOMIC DNA]</scope>
    <source>
        <strain evidence="1 2">IP1</strain>
    </source>
</reference>
<evidence type="ECO:0000313" key="2">
    <source>
        <dbReference type="Proteomes" id="UP000014680"/>
    </source>
</evidence>
<accession>A0A0A1TZ83</accession>
<keyword evidence="2" id="KW-1185">Reference proteome</keyword>
<dbReference type="VEuPathDB" id="AmoebaDB:EIN_044530"/>
<protein>
    <submittedName>
        <fullName evidence="1">Uncharacterized protein</fullName>
    </submittedName>
</protein>
<dbReference type="OrthoDB" id="27530at2759"/>
<dbReference type="RefSeq" id="XP_004253666.1">
    <property type="nucleotide sequence ID" value="XM_004253618.1"/>
</dbReference>
<dbReference type="AlphaFoldDB" id="A0A0A1TZ83"/>
<dbReference type="Proteomes" id="UP000014680">
    <property type="component" value="Unassembled WGS sequence"/>
</dbReference>
<gene>
    <name evidence="1" type="ORF">EIN_044530</name>
</gene>
<evidence type="ECO:0000313" key="1">
    <source>
        <dbReference type="EMBL" id="ELP86895.1"/>
    </source>
</evidence>